<dbReference type="Gramene" id="TraesCLE_scaffold_015645_01G000200.1">
    <property type="protein sequence ID" value="TraesCLE_scaffold_015645_01G000200.1"/>
    <property type="gene ID" value="TraesCLE_scaffold_015645_01G000200"/>
</dbReference>
<dbReference type="Proteomes" id="UP000019116">
    <property type="component" value="Chromosome 7A"/>
</dbReference>
<evidence type="ECO:0000313" key="3">
    <source>
        <dbReference type="Proteomes" id="UP000019116"/>
    </source>
</evidence>
<sequence length="472" mass="52868">MVRSVLHLETGQLVGEHLAELRHALWLQRQREREGAVLAGRVHHVHEAAVVHERGPHERRRAPPEVGVGERHAHPADGAQVRARDAASWQVHHVHAVQVVHQRPRMVVPLARRRARAPSSKVHRVRHHLPDGGHGRRPDHRIPEVAPRERRRQARAHVDHGVEPRLRVQRQAPRAARALPHQRHHGAERGRACAPRPQRAHLLLAHRDQGARVRGPSGCRVHRGWLRLVLGVVVRHRALLARGEQPVVEARRHGRVIFGGAAGDARPGLHEERRAPGVDDGVVHRQAEHDTAAAQVRDLRQQQDARRVRCGRRGHEQVAHLAARHELVHEVLERVVIRARGDEDRALAGAVDLDTPGAVQPEAAGQRVELHQSPGEAVLDGVGREEARMLAVRPVEVDRGRVAPARSQVQVGQPDGAPRRCLHRDDHLRRQHLNGCHCVPRVRTCLLLSFVLLYVLGTCECSTAVRGRGWFI</sequence>
<dbReference type="Gramene" id="TraesROB_scaffold_040686_01G000200.1">
    <property type="protein sequence ID" value="TraesROB_scaffold_040686_01G000200.1"/>
    <property type="gene ID" value="TraesROB_scaffold_040686_01G000200"/>
</dbReference>
<dbReference type="AlphaFoldDB" id="A0A3B6RAH0"/>
<dbReference type="Gramene" id="TraesCAD_scaffold_020813_01G000200.1">
    <property type="protein sequence ID" value="TraesCAD_scaffold_020813_01G000200.1"/>
    <property type="gene ID" value="TraesCAD_scaffold_020813_01G000200"/>
</dbReference>
<evidence type="ECO:0000313" key="2">
    <source>
        <dbReference type="EnsemblPlants" id="TraesCS7A02G149900.1.cds1"/>
    </source>
</evidence>
<dbReference type="OrthoDB" id="10647574at2759"/>
<accession>A0A3B6RAH0</accession>
<feature type="region of interest" description="Disordered" evidence="1">
    <location>
        <begin position="171"/>
        <end position="194"/>
    </location>
</feature>
<name>A0A3B6RAH0_WHEAT</name>
<proteinExistence type="predicted"/>
<dbReference type="Gramene" id="TraesCS7A03G0351200.1">
    <property type="protein sequence ID" value="TraesCS7A03G0351200.1.CDS1"/>
    <property type="gene ID" value="TraesCS7A03G0351200"/>
</dbReference>
<protein>
    <submittedName>
        <fullName evidence="2">Uncharacterized protein</fullName>
    </submittedName>
</protein>
<reference evidence="2" key="2">
    <citation type="submission" date="2018-10" db="UniProtKB">
        <authorList>
            <consortium name="EnsemblPlants"/>
        </authorList>
    </citation>
    <scope>IDENTIFICATION</scope>
</reference>
<feature type="region of interest" description="Disordered" evidence="1">
    <location>
        <begin position="113"/>
        <end position="141"/>
    </location>
</feature>
<reference evidence="2" key="1">
    <citation type="submission" date="2018-08" db="EMBL/GenBank/DDBJ databases">
        <authorList>
            <person name="Rossello M."/>
        </authorList>
    </citation>
    <scope>NUCLEOTIDE SEQUENCE [LARGE SCALE GENOMIC DNA]</scope>
    <source>
        <strain evidence="2">cv. Chinese Spring</strain>
    </source>
</reference>
<dbReference type="Gramene" id="TraesCS7A02G149900.1">
    <property type="protein sequence ID" value="TraesCS7A02G149900.1.cds1"/>
    <property type="gene ID" value="TraesCS7A02G149900"/>
</dbReference>
<evidence type="ECO:0000256" key="1">
    <source>
        <dbReference type="SAM" id="MobiDB-lite"/>
    </source>
</evidence>
<dbReference type="EnsemblPlants" id="TraesCS7A02G149900.1">
    <property type="protein sequence ID" value="TraesCS7A02G149900.1.cds1"/>
    <property type="gene ID" value="TraesCS7A02G149900"/>
</dbReference>
<organism evidence="2">
    <name type="scientific">Triticum aestivum</name>
    <name type="common">Wheat</name>
    <dbReference type="NCBI Taxonomy" id="4565"/>
    <lineage>
        <taxon>Eukaryota</taxon>
        <taxon>Viridiplantae</taxon>
        <taxon>Streptophyta</taxon>
        <taxon>Embryophyta</taxon>
        <taxon>Tracheophyta</taxon>
        <taxon>Spermatophyta</taxon>
        <taxon>Magnoliopsida</taxon>
        <taxon>Liliopsida</taxon>
        <taxon>Poales</taxon>
        <taxon>Poaceae</taxon>
        <taxon>BOP clade</taxon>
        <taxon>Pooideae</taxon>
        <taxon>Triticodae</taxon>
        <taxon>Triticeae</taxon>
        <taxon>Triticinae</taxon>
        <taxon>Triticum</taxon>
    </lineage>
</organism>
<feature type="compositionally biased region" description="Basic and acidic residues" evidence="1">
    <location>
        <begin position="128"/>
        <end position="141"/>
    </location>
</feature>
<feature type="region of interest" description="Disordered" evidence="1">
    <location>
        <begin position="52"/>
        <end position="72"/>
    </location>
</feature>
<feature type="compositionally biased region" description="Basic residues" evidence="1">
    <location>
        <begin position="113"/>
        <end position="127"/>
    </location>
</feature>
<dbReference type="Gramene" id="TraesWEE_scaffold_013855_01G000200.1">
    <property type="protein sequence ID" value="TraesWEE_scaffold_013855_01G000200.1"/>
    <property type="gene ID" value="TraesWEE_scaffold_013855_01G000200"/>
</dbReference>
<keyword evidence="3" id="KW-1185">Reference proteome</keyword>